<organism evidence="2 3">
    <name type="scientific">Prevotella communis</name>
    <dbReference type="NCBI Taxonomy" id="2913614"/>
    <lineage>
        <taxon>Bacteria</taxon>
        <taxon>Pseudomonadati</taxon>
        <taxon>Bacteroidota</taxon>
        <taxon>Bacteroidia</taxon>
        <taxon>Bacteroidales</taxon>
        <taxon>Prevotellaceae</taxon>
        <taxon>Prevotella</taxon>
    </lineage>
</organism>
<dbReference type="CDD" id="cd09854">
    <property type="entry name" value="PIN_VapC-like"/>
    <property type="match status" value="1"/>
</dbReference>
<dbReference type="SUPFAM" id="SSF88723">
    <property type="entry name" value="PIN domain-like"/>
    <property type="match status" value="1"/>
</dbReference>
<proteinExistence type="predicted"/>
<dbReference type="Proteomes" id="UP000198779">
    <property type="component" value="Unassembled WGS sequence"/>
</dbReference>
<gene>
    <name evidence="2" type="ORF">SAMN04487901_10382</name>
</gene>
<dbReference type="InterPro" id="IPR002716">
    <property type="entry name" value="PIN_dom"/>
</dbReference>
<dbReference type="AlphaFoldDB" id="A0A1G7TQZ0"/>
<feature type="domain" description="PIN" evidence="1">
    <location>
        <begin position="3"/>
        <end position="116"/>
    </location>
</feature>
<dbReference type="Gene3D" id="3.40.50.1010">
    <property type="entry name" value="5'-nuclease"/>
    <property type="match status" value="1"/>
</dbReference>
<protein>
    <submittedName>
        <fullName evidence="2">Predicted nucleic acid-binding protein, contains PIN domain</fullName>
    </submittedName>
</protein>
<keyword evidence="3" id="KW-1185">Reference proteome</keyword>
<evidence type="ECO:0000259" key="1">
    <source>
        <dbReference type="Pfam" id="PF13470"/>
    </source>
</evidence>
<evidence type="ECO:0000313" key="3">
    <source>
        <dbReference type="Proteomes" id="UP000198779"/>
    </source>
</evidence>
<name>A0A1G7TQZ0_9BACT</name>
<dbReference type="STRING" id="645274.SAMN04487901_10382"/>
<dbReference type="Pfam" id="PF13470">
    <property type="entry name" value="PIN_3"/>
    <property type="match status" value="1"/>
</dbReference>
<sequence>MIKVFIDTNILLDYYLNRDGADAAELLFRNAMTGKINLFASTLTFATFAYIIKRGNSIESVYTLLDEVEKRIYALSMDRHQLRNAIDHPCKDFEDMLQYQCAVAGGCDVIITNNKKDFAEYCQLPLYTAEEFLATLKK</sequence>
<accession>A0A1G7TQZ0</accession>
<reference evidence="3" key="1">
    <citation type="submission" date="2016-10" db="EMBL/GenBank/DDBJ databases">
        <authorList>
            <person name="Varghese N."/>
            <person name="Submissions S."/>
        </authorList>
    </citation>
    <scope>NUCLEOTIDE SEQUENCE [LARGE SCALE GENOMIC DNA]</scope>
    <source>
        <strain evidence="3">BP1-148</strain>
    </source>
</reference>
<dbReference type="InterPro" id="IPR029060">
    <property type="entry name" value="PIN-like_dom_sf"/>
</dbReference>
<dbReference type="RefSeq" id="WP_091815024.1">
    <property type="nucleotide sequence ID" value="NZ_CP091792.1"/>
</dbReference>
<evidence type="ECO:0000313" key="2">
    <source>
        <dbReference type="EMBL" id="SDG36950.1"/>
    </source>
</evidence>
<dbReference type="EMBL" id="FNCQ01000003">
    <property type="protein sequence ID" value="SDG36950.1"/>
    <property type="molecule type" value="Genomic_DNA"/>
</dbReference>